<feature type="region of interest" description="Disordered" evidence="1">
    <location>
        <begin position="456"/>
        <end position="515"/>
    </location>
</feature>
<dbReference type="AlphaFoldDB" id="A0A1Y3AQB8"/>
<feature type="compositionally biased region" description="Polar residues" evidence="1">
    <location>
        <begin position="227"/>
        <end position="238"/>
    </location>
</feature>
<feature type="compositionally biased region" description="Low complexity" evidence="1">
    <location>
        <begin position="583"/>
        <end position="604"/>
    </location>
</feature>
<reference evidence="2 3" key="1">
    <citation type="submission" date="2017-03" db="EMBL/GenBank/DDBJ databases">
        <title>Genome Survey of Euroglyphus maynei.</title>
        <authorList>
            <person name="Arlian L.G."/>
            <person name="Morgan M.S."/>
            <person name="Rider S.D."/>
        </authorList>
    </citation>
    <scope>NUCLEOTIDE SEQUENCE [LARGE SCALE GENOMIC DNA]</scope>
    <source>
        <strain evidence="2">Arlian Lab</strain>
        <tissue evidence="2">Whole body</tissue>
    </source>
</reference>
<feature type="region of interest" description="Disordered" evidence="1">
    <location>
        <begin position="111"/>
        <end position="133"/>
    </location>
</feature>
<dbReference type="EMBL" id="MUJZ01070880">
    <property type="protein sequence ID" value="OTF69375.1"/>
    <property type="molecule type" value="Genomic_DNA"/>
</dbReference>
<organism evidence="2 3">
    <name type="scientific">Euroglyphus maynei</name>
    <name type="common">Mayne's house dust mite</name>
    <dbReference type="NCBI Taxonomy" id="6958"/>
    <lineage>
        <taxon>Eukaryota</taxon>
        <taxon>Metazoa</taxon>
        <taxon>Ecdysozoa</taxon>
        <taxon>Arthropoda</taxon>
        <taxon>Chelicerata</taxon>
        <taxon>Arachnida</taxon>
        <taxon>Acari</taxon>
        <taxon>Acariformes</taxon>
        <taxon>Sarcoptiformes</taxon>
        <taxon>Astigmata</taxon>
        <taxon>Psoroptidia</taxon>
        <taxon>Analgoidea</taxon>
        <taxon>Pyroglyphidae</taxon>
        <taxon>Pyroglyphinae</taxon>
        <taxon>Euroglyphus</taxon>
    </lineage>
</organism>
<dbReference type="Proteomes" id="UP000194236">
    <property type="component" value="Unassembled WGS sequence"/>
</dbReference>
<feature type="compositionally biased region" description="Polar residues" evidence="1">
    <location>
        <begin position="498"/>
        <end position="508"/>
    </location>
</feature>
<keyword evidence="3" id="KW-1185">Reference proteome</keyword>
<sequence length="604" mass="67019">MEMYRIRILITFLLLAGYWPVGSHGFFWPLTVLFGKSASSPSITSTTQNGPLSEIILRPYMAGDSTDLAALSSSSSSSSNLFGSEMVPLQTHQLPQQAQSNYGYVNLDGSTSSYSGSSSSGGGGGGGQQQEQTFQHQIEQVPLDQTLANEPQLQQQPQQYSHFFNPANLFDSKRFSYINRFKHQRQQQQPVAVTASSTKYVVPNLDQNQYLIFPKPVPSISDHSHGQQEPQPSLTNNVQPSSAQQPPQSTVQQQKFPANNWVYVSPVNKLNSQQQPVLLEAYFQDPSGQHHEQAQQNYQVGSIKGMIGKTGKQRTSSTSGTGNTVKIPLLSWLPIAPSQIHLPLHWLKAKSQQPADQLVEEQPQHYYSSTIQHQKPLYGYTSLSAPSHFSNGNSAISKPQTQQVQVQSSNQQQSLANGYSSTAELASTNRLLTGTVHSPQQQSALQFWIETDRQPGRVIFPKPTTITTSQYSPQQPYQTSQDYHPLRNGLSSQQSSSATLSQVESNQDLGGWDSIPMADIVKPAQHQSQPLQHENSETMDSNIMETMMPSASSDQSVVMNETVTNQQQQPSQQQQARETITGQQQQQSHRVIYQQQQQQQHSPQ</sequence>
<protein>
    <submittedName>
        <fullName evidence="2">Uncharacterized protein</fullName>
    </submittedName>
</protein>
<feature type="compositionally biased region" description="Low complexity" evidence="1">
    <location>
        <begin position="467"/>
        <end position="481"/>
    </location>
</feature>
<feature type="region of interest" description="Disordered" evidence="1">
    <location>
        <begin position="215"/>
        <end position="254"/>
    </location>
</feature>
<feature type="compositionally biased region" description="Low complexity" evidence="1">
    <location>
        <begin position="239"/>
        <end position="254"/>
    </location>
</feature>
<feature type="non-terminal residue" evidence="2">
    <location>
        <position position="604"/>
    </location>
</feature>
<evidence type="ECO:0000313" key="3">
    <source>
        <dbReference type="Proteomes" id="UP000194236"/>
    </source>
</evidence>
<feature type="region of interest" description="Disordered" evidence="1">
    <location>
        <begin position="549"/>
        <end position="604"/>
    </location>
</feature>
<feature type="compositionally biased region" description="Polar residues" evidence="1">
    <location>
        <begin position="549"/>
        <end position="565"/>
    </location>
</feature>
<evidence type="ECO:0000313" key="2">
    <source>
        <dbReference type="EMBL" id="OTF69375.1"/>
    </source>
</evidence>
<feature type="compositionally biased region" description="Low complexity" evidence="1">
    <location>
        <begin position="566"/>
        <end position="575"/>
    </location>
</feature>
<accession>A0A1Y3AQB8</accession>
<feature type="compositionally biased region" description="Gly residues" evidence="1">
    <location>
        <begin position="119"/>
        <end position="128"/>
    </location>
</feature>
<evidence type="ECO:0000256" key="1">
    <source>
        <dbReference type="SAM" id="MobiDB-lite"/>
    </source>
</evidence>
<dbReference type="OrthoDB" id="6514008at2759"/>
<comment type="caution">
    <text evidence="2">The sequence shown here is derived from an EMBL/GenBank/DDBJ whole genome shotgun (WGS) entry which is preliminary data.</text>
</comment>
<name>A0A1Y3AQB8_EURMA</name>
<gene>
    <name evidence="2" type="ORF">BLA29_002228</name>
</gene>
<proteinExistence type="predicted"/>